<dbReference type="AlphaFoldDB" id="A0A0J1CXC8"/>
<protein>
    <recommendedName>
        <fullName evidence="3">DUF1116 domain-containing protein</fullName>
    </recommendedName>
</protein>
<dbReference type="RefSeq" id="WP_047847612.1">
    <property type="nucleotide sequence ID" value="NZ_AEJF01000096.1"/>
</dbReference>
<dbReference type="Gene3D" id="3.90.1700.10">
    <property type="entry name" value="v583 domain like"/>
    <property type="match status" value="1"/>
</dbReference>
<dbReference type="OrthoDB" id="6193532at2"/>
<dbReference type="Proteomes" id="UP000035963">
    <property type="component" value="Unassembled WGS sequence"/>
</dbReference>
<proteinExistence type="predicted"/>
<name>A0A0J1CXC8_9BURK</name>
<dbReference type="Gene3D" id="3.90.1710.10">
    <property type="entry name" value="Enterococcus faecalis V583 domain"/>
    <property type="match status" value="1"/>
</dbReference>
<dbReference type="InterPro" id="IPR024033">
    <property type="entry name" value="OXTCase_su_AllG_h-dom"/>
</dbReference>
<keyword evidence="2" id="KW-1185">Reference proteome</keyword>
<accession>A0A0J1CXC8</accession>
<evidence type="ECO:0008006" key="3">
    <source>
        <dbReference type="Google" id="ProtNLM"/>
    </source>
</evidence>
<organism evidence="1 2">
    <name type="scientific">Caballeronia mineralivorans PML1(12)</name>
    <dbReference type="NCBI Taxonomy" id="908627"/>
    <lineage>
        <taxon>Bacteria</taxon>
        <taxon>Pseudomonadati</taxon>
        <taxon>Pseudomonadota</taxon>
        <taxon>Betaproteobacteria</taxon>
        <taxon>Burkholderiales</taxon>
        <taxon>Burkholderiaceae</taxon>
        <taxon>Caballeronia</taxon>
    </lineage>
</organism>
<dbReference type="PATRIC" id="fig|908627.4.peg.3526"/>
<evidence type="ECO:0000313" key="1">
    <source>
        <dbReference type="EMBL" id="KLU25235.1"/>
    </source>
</evidence>
<comment type="caution">
    <text evidence="1">The sequence shown here is derived from an EMBL/GenBank/DDBJ whole genome shotgun (WGS) entry which is preliminary data.</text>
</comment>
<dbReference type="EMBL" id="AEJF01000096">
    <property type="protein sequence ID" value="KLU25235.1"/>
    <property type="molecule type" value="Genomic_DNA"/>
</dbReference>
<sequence length="412" mass="43320">MNKSASVSYPVDPERRRIANQKVVERVAATQPVLAGCERAANALNLADGELGHAGPPFDELAEIPAPVLNALAGAAVYEGWAGTLDAARSSILRGEIRLRANHDLGTVSPMSGVVRPSQIVMRIENRTGPGVTYATLGEAGRCVLRFGCYDAHVAAGLRYLDDIVGPAIARALPPGGVPVLPLIAEGLALGDDVHQRNIGGMFAFARQLASLENSVCSWLLWNPQHFLNYAMAAAKLALDQAEGIADSTIVTAISRNGSSCGVRVAGMGKRWFCAPATISDGHFFAPHSRDDAQRDLGDSAIMETFGLGGAVSHCSPELARIMLRDWPQSEAAGRSMRALFWSAHPLFAPALAGSEKAGLGLDAQRVVEEQSPVRIHTGIAHRDGATGWIGIGVASAPLSCFEQALSAVGQA</sequence>
<dbReference type="Gene3D" id="1.10.10.660">
    <property type="entry name" value="conserved protein of unknown function from Enterococcus faecalis V583"/>
    <property type="match status" value="1"/>
</dbReference>
<dbReference type="Pfam" id="PF06545">
    <property type="entry name" value="AllG"/>
    <property type="match status" value="1"/>
</dbReference>
<dbReference type="InterPro" id="IPR009499">
    <property type="entry name" value="AllG-like"/>
</dbReference>
<gene>
    <name evidence="1" type="ORF">EOS_15815</name>
</gene>
<evidence type="ECO:0000313" key="2">
    <source>
        <dbReference type="Proteomes" id="UP000035963"/>
    </source>
</evidence>
<reference evidence="1 2" key="1">
    <citation type="journal article" date="2015" name="Genome Announc.">
        <title>Draft Genome Sequence of Burkholderia sp. Strain PML1(12), an Ectomycorrhizosphere-Inhabiting Bacterium with Effective Mineral-Weathering Ability.</title>
        <authorList>
            <person name="Uroz S."/>
            <person name="Oger P."/>
        </authorList>
    </citation>
    <scope>NUCLEOTIDE SEQUENCE [LARGE SCALE GENOMIC DNA]</scope>
    <source>
        <strain evidence="2">PML1(12)</strain>
    </source>
</reference>